<accession>A0A5A7RIV9</accession>
<gene>
    <name evidence="1" type="ORF">STAS_34894</name>
</gene>
<evidence type="ECO:0000313" key="2">
    <source>
        <dbReference type="Proteomes" id="UP000325081"/>
    </source>
</evidence>
<organism evidence="1 2">
    <name type="scientific">Striga asiatica</name>
    <name type="common">Asiatic witchweed</name>
    <name type="synonym">Buchnera asiatica</name>
    <dbReference type="NCBI Taxonomy" id="4170"/>
    <lineage>
        <taxon>Eukaryota</taxon>
        <taxon>Viridiplantae</taxon>
        <taxon>Streptophyta</taxon>
        <taxon>Embryophyta</taxon>
        <taxon>Tracheophyta</taxon>
        <taxon>Spermatophyta</taxon>
        <taxon>Magnoliopsida</taxon>
        <taxon>eudicotyledons</taxon>
        <taxon>Gunneridae</taxon>
        <taxon>Pentapetalae</taxon>
        <taxon>asterids</taxon>
        <taxon>lamiids</taxon>
        <taxon>Lamiales</taxon>
        <taxon>Orobanchaceae</taxon>
        <taxon>Buchnereae</taxon>
        <taxon>Striga</taxon>
    </lineage>
</organism>
<dbReference type="EMBL" id="BKCP01013070">
    <property type="protein sequence ID" value="GER57106.1"/>
    <property type="molecule type" value="Genomic_DNA"/>
</dbReference>
<dbReference type="AlphaFoldDB" id="A0A5A7RIV9"/>
<protein>
    <submittedName>
        <fullName evidence="1">Uncharacterized protein</fullName>
    </submittedName>
</protein>
<comment type="caution">
    <text evidence="1">The sequence shown here is derived from an EMBL/GenBank/DDBJ whole genome shotgun (WGS) entry which is preliminary data.</text>
</comment>
<sequence>MTGNWRLAAATGDCSGDERRPNSGLCIHHSSHSSSGDVHSQLHAVVTVVAAICPVAATVHRRDHWILAASANFKQSASRNSGSWLRPRNTLCFQPDDGDLHGAERDNQNFYFLRLSIRRRDLEEAPAMTGFDGVTVR</sequence>
<name>A0A5A7RIV9_STRAF</name>
<reference evidence="2" key="1">
    <citation type="journal article" date="2019" name="Curr. Biol.">
        <title>Genome Sequence of Striga asiatica Provides Insight into the Evolution of Plant Parasitism.</title>
        <authorList>
            <person name="Yoshida S."/>
            <person name="Kim S."/>
            <person name="Wafula E.K."/>
            <person name="Tanskanen J."/>
            <person name="Kim Y.M."/>
            <person name="Honaas L."/>
            <person name="Yang Z."/>
            <person name="Spallek T."/>
            <person name="Conn C.E."/>
            <person name="Ichihashi Y."/>
            <person name="Cheong K."/>
            <person name="Cui S."/>
            <person name="Der J.P."/>
            <person name="Gundlach H."/>
            <person name="Jiao Y."/>
            <person name="Hori C."/>
            <person name="Ishida J.K."/>
            <person name="Kasahara H."/>
            <person name="Kiba T."/>
            <person name="Kim M.S."/>
            <person name="Koo N."/>
            <person name="Laohavisit A."/>
            <person name="Lee Y.H."/>
            <person name="Lumba S."/>
            <person name="McCourt P."/>
            <person name="Mortimer J.C."/>
            <person name="Mutuku J.M."/>
            <person name="Nomura T."/>
            <person name="Sasaki-Sekimoto Y."/>
            <person name="Seto Y."/>
            <person name="Wang Y."/>
            <person name="Wakatake T."/>
            <person name="Sakakibara H."/>
            <person name="Demura T."/>
            <person name="Yamaguchi S."/>
            <person name="Yoneyama K."/>
            <person name="Manabe R.I."/>
            <person name="Nelson D.C."/>
            <person name="Schulman A.H."/>
            <person name="Timko M.P."/>
            <person name="dePamphilis C.W."/>
            <person name="Choi D."/>
            <person name="Shirasu K."/>
        </authorList>
    </citation>
    <scope>NUCLEOTIDE SEQUENCE [LARGE SCALE GENOMIC DNA]</scope>
    <source>
        <strain evidence="2">cv. UVA1</strain>
    </source>
</reference>
<keyword evidence="2" id="KW-1185">Reference proteome</keyword>
<proteinExistence type="predicted"/>
<dbReference type="Proteomes" id="UP000325081">
    <property type="component" value="Unassembled WGS sequence"/>
</dbReference>
<evidence type="ECO:0000313" key="1">
    <source>
        <dbReference type="EMBL" id="GER57106.1"/>
    </source>
</evidence>